<dbReference type="PROSITE" id="PS50853">
    <property type="entry name" value="FN3"/>
    <property type="match status" value="1"/>
</dbReference>
<organism evidence="3">
    <name type="scientific">Cuerna arida</name>
    <dbReference type="NCBI Taxonomy" id="1464854"/>
    <lineage>
        <taxon>Eukaryota</taxon>
        <taxon>Metazoa</taxon>
        <taxon>Ecdysozoa</taxon>
        <taxon>Arthropoda</taxon>
        <taxon>Hexapoda</taxon>
        <taxon>Insecta</taxon>
        <taxon>Pterygota</taxon>
        <taxon>Neoptera</taxon>
        <taxon>Paraneoptera</taxon>
        <taxon>Hemiptera</taxon>
        <taxon>Auchenorrhyncha</taxon>
        <taxon>Membracoidea</taxon>
        <taxon>Cicadellidae</taxon>
        <taxon>Cicadellinae</taxon>
        <taxon>Proconiini</taxon>
        <taxon>Cuerna</taxon>
    </lineage>
</organism>
<dbReference type="CDD" id="cd00063">
    <property type="entry name" value="FN3"/>
    <property type="match status" value="1"/>
</dbReference>
<evidence type="ECO:0000313" key="3">
    <source>
        <dbReference type="EMBL" id="JAS47914.1"/>
    </source>
</evidence>
<feature type="non-terminal residue" evidence="3">
    <location>
        <position position="1"/>
    </location>
</feature>
<dbReference type="Pfam" id="PF00041">
    <property type="entry name" value="fn3"/>
    <property type="match status" value="1"/>
</dbReference>
<protein>
    <recommendedName>
        <fullName evidence="2">Fibronectin type-III domain-containing protein</fullName>
    </recommendedName>
</protein>
<reference evidence="3" key="1">
    <citation type="submission" date="2015-11" db="EMBL/GenBank/DDBJ databases">
        <title>De novo transcriptome assembly of four potential Pierce s Disease insect vectors from Arizona vineyards.</title>
        <authorList>
            <person name="Tassone E.E."/>
        </authorList>
    </citation>
    <scope>NUCLEOTIDE SEQUENCE</scope>
</reference>
<proteinExistence type="predicted"/>
<dbReference type="InterPro" id="IPR036116">
    <property type="entry name" value="FN3_sf"/>
</dbReference>
<dbReference type="PANTHER" id="PTHR14340">
    <property type="entry name" value="MICROFIBRIL-ASSOCIATED GLYCOPROTEIN 3"/>
    <property type="match status" value="1"/>
</dbReference>
<dbReference type="Gene3D" id="2.60.40.10">
    <property type="entry name" value="Immunoglobulins"/>
    <property type="match status" value="1"/>
</dbReference>
<feature type="domain" description="Fibronectin type-III" evidence="2">
    <location>
        <begin position="34"/>
        <end position="109"/>
    </location>
</feature>
<dbReference type="GO" id="GO:0048738">
    <property type="term" value="P:cardiac muscle tissue development"/>
    <property type="evidence" value="ECO:0007669"/>
    <property type="project" value="TreeGrafter"/>
</dbReference>
<dbReference type="InterPro" id="IPR003961">
    <property type="entry name" value="FN3_dom"/>
</dbReference>
<dbReference type="GO" id="GO:0045214">
    <property type="term" value="P:sarcomere organization"/>
    <property type="evidence" value="ECO:0007669"/>
    <property type="project" value="TreeGrafter"/>
</dbReference>
<dbReference type="GO" id="GO:0031430">
    <property type="term" value="C:M band"/>
    <property type="evidence" value="ECO:0007669"/>
    <property type="project" value="TreeGrafter"/>
</dbReference>
<dbReference type="InterPro" id="IPR013783">
    <property type="entry name" value="Ig-like_fold"/>
</dbReference>
<keyword evidence="1" id="KW-0393">Immunoglobulin domain</keyword>
<dbReference type="AlphaFoldDB" id="A0A1B6FCS5"/>
<name>A0A1B6FCS5_9HEMI</name>
<evidence type="ECO:0000259" key="2">
    <source>
        <dbReference type="PROSITE" id="PS50853"/>
    </source>
</evidence>
<dbReference type="EMBL" id="GECZ01021855">
    <property type="protein sequence ID" value="JAS47914.1"/>
    <property type="molecule type" value="Transcribed_RNA"/>
</dbReference>
<accession>A0A1B6FCS5</accession>
<dbReference type="PANTHER" id="PTHR14340:SF13">
    <property type="entry name" value="TITIN"/>
    <property type="match status" value="1"/>
</dbReference>
<dbReference type="SUPFAM" id="SSF49265">
    <property type="entry name" value="Fibronectin type III"/>
    <property type="match status" value="1"/>
</dbReference>
<dbReference type="GO" id="GO:0008307">
    <property type="term" value="F:structural constituent of muscle"/>
    <property type="evidence" value="ECO:0007669"/>
    <property type="project" value="TreeGrafter"/>
</dbReference>
<sequence length="109" mass="12349">IDNLSRSNSGECIVKAQNAAGFDRTAVLVTVVSRPDAPSGLSAEWTYSGALLSWLRPQDDGGSDILKYQVEYYRKNWDLWLKQTDCLEEAVFIENLIENSLYKFRVKAE</sequence>
<evidence type="ECO:0000256" key="1">
    <source>
        <dbReference type="ARBA" id="ARBA00023319"/>
    </source>
</evidence>
<feature type="non-terminal residue" evidence="3">
    <location>
        <position position="109"/>
    </location>
</feature>
<gene>
    <name evidence="3" type="ORF">g.44986</name>
</gene>